<accession>A0A4P7IH26</accession>
<dbReference type="AlphaFoldDB" id="A0A4P7IH26"/>
<name>A0A4P7IH26_9ACTN</name>
<keyword evidence="2" id="KW-1185">Reference proteome</keyword>
<reference evidence="1 2" key="1">
    <citation type="submission" date="2019-03" db="EMBL/GenBank/DDBJ databases">
        <title>Three New Species of Nocardioides, Nocardioides euryhalodurans sp. nov., Nocardioides seonyuensis sp. nov. and Nocardioides eburneoflavus sp. nov. Iolated from Soil.</title>
        <authorList>
            <person name="Roh S.G."/>
            <person name="Lee C."/>
            <person name="Kim M.-K."/>
            <person name="Kim S.B."/>
        </authorList>
    </citation>
    <scope>NUCLEOTIDE SEQUENCE [LARGE SCALE GENOMIC DNA]</scope>
    <source>
        <strain evidence="1 2">MMS17-SY207-3</strain>
    </source>
</reference>
<dbReference type="Proteomes" id="UP000294853">
    <property type="component" value="Chromosome"/>
</dbReference>
<organism evidence="1 2">
    <name type="scientific">Nocardioides seonyuensis</name>
    <dbReference type="NCBI Taxonomy" id="2518371"/>
    <lineage>
        <taxon>Bacteria</taxon>
        <taxon>Bacillati</taxon>
        <taxon>Actinomycetota</taxon>
        <taxon>Actinomycetes</taxon>
        <taxon>Propionibacteriales</taxon>
        <taxon>Nocardioidaceae</taxon>
        <taxon>Nocardioides</taxon>
    </lineage>
</organism>
<proteinExistence type="predicted"/>
<evidence type="ECO:0000313" key="2">
    <source>
        <dbReference type="Proteomes" id="UP000294853"/>
    </source>
</evidence>
<dbReference type="KEGG" id="nsn:EXE58_11750"/>
<evidence type="ECO:0000313" key="1">
    <source>
        <dbReference type="EMBL" id="QBX56070.1"/>
    </source>
</evidence>
<gene>
    <name evidence="1" type="ORF">EXE58_11750</name>
</gene>
<dbReference type="EMBL" id="CP038436">
    <property type="protein sequence ID" value="QBX56070.1"/>
    <property type="molecule type" value="Genomic_DNA"/>
</dbReference>
<dbReference type="OrthoDB" id="5124141at2"/>
<sequence>MTVPFRRDVIEAIARLHTDGLVDVRWLTTWDSHLLMDWARVGLGPFQVMTLPEVGRRRWWKANVVEQWMLENPVGRLVWTDDDLTSARLRGFEKSRMLTVRPEPHVGLTLQDIARVERWLHPS</sequence>
<protein>
    <submittedName>
        <fullName evidence="1">Uncharacterized protein</fullName>
    </submittedName>
</protein>